<dbReference type="SUPFAM" id="SSF53756">
    <property type="entry name" value="UDP-Glycosyltransferase/glycogen phosphorylase"/>
    <property type="match status" value="1"/>
</dbReference>
<organism evidence="2 3">
    <name type="scientific">Belliella baltica (strain DSM 15883 / CIP 108006 / LMG 21964 / BA134)</name>
    <dbReference type="NCBI Taxonomy" id="866536"/>
    <lineage>
        <taxon>Bacteria</taxon>
        <taxon>Pseudomonadati</taxon>
        <taxon>Bacteroidota</taxon>
        <taxon>Cytophagia</taxon>
        <taxon>Cytophagales</taxon>
        <taxon>Cyclobacteriaceae</taxon>
        <taxon>Belliella</taxon>
    </lineage>
</organism>
<accession>I3Z8Y9</accession>
<dbReference type="AlphaFoldDB" id="I3Z8Y9"/>
<dbReference type="Proteomes" id="UP000006050">
    <property type="component" value="Chromosome"/>
</dbReference>
<protein>
    <submittedName>
        <fullName evidence="2">Glycosyltransferase</fullName>
    </submittedName>
</protein>
<evidence type="ECO:0000313" key="2">
    <source>
        <dbReference type="EMBL" id="AFL85707.1"/>
    </source>
</evidence>
<dbReference type="GO" id="GO:0016757">
    <property type="term" value="F:glycosyltransferase activity"/>
    <property type="evidence" value="ECO:0007669"/>
    <property type="project" value="InterPro"/>
</dbReference>
<dbReference type="PANTHER" id="PTHR46401:SF2">
    <property type="entry name" value="GLYCOSYLTRANSFERASE WBBK-RELATED"/>
    <property type="match status" value="1"/>
</dbReference>
<gene>
    <name evidence="2" type="ordered locus">Belba_3195</name>
</gene>
<keyword evidence="1 2" id="KW-0808">Transferase</keyword>
<dbReference type="GO" id="GO:0009103">
    <property type="term" value="P:lipopolysaccharide biosynthetic process"/>
    <property type="evidence" value="ECO:0007669"/>
    <property type="project" value="TreeGrafter"/>
</dbReference>
<sequence>MPNIKKVIENIFDEMIEASEKIKRKVLIITYYWPPSAGSGVQRWLKFAKYLPEFGWEPLIFTPENPDFDLKDESLLKEINHNMEVLKFPIWEPYALFRSLKKEKIKDTSKVLEKKKKSLIDKIGIWARANLLIPDPRVFWVKPSVGFLEKIIVNNQVEAIITTGPPHSLHMIGRALKRKTNIFWLADFRDPWSQWEFLDTLPMTTLVRKKHEQLEQTVLQEADVITTISPTFQEDLSKIAGKDISLLTNGFDPDDLPNNWSSQNDGNGTIEIVYTGVIDAIRNPIPFIEAFKSVFEEKEKKANLRFVGKVSSSVENLVSKDQWLKKHVHFEGYVSHQEVFEYYKRANLLLLILTDTKNAKGNIPGKIFEYIATSRPVLALGDPNGDSAQILKSSTRNAVFKHNDQEGIESFLSNFKPGLSSNDTADSEIYSRKNLTKKLAKLLDASKDSLS</sequence>
<dbReference type="PANTHER" id="PTHR46401">
    <property type="entry name" value="GLYCOSYLTRANSFERASE WBBK-RELATED"/>
    <property type="match status" value="1"/>
</dbReference>
<dbReference type="Gene3D" id="3.40.50.2000">
    <property type="entry name" value="Glycogen Phosphorylase B"/>
    <property type="match status" value="2"/>
</dbReference>
<dbReference type="PATRIC" id="fig|866536.3.peg.3307"/>
<dbReference type="STRING" id="866536.Belba_3195"/>
<evidence type="ECO:0000256" key="1">
    <source>
        <dbReference type="ARBA" id="ARBA00022679"/>
    </source>
</evidence>
<proteinExistence type="predicted"/>
<name>I3Z8Y9_BELBD</name>
<keyword evidence="3" id="KW-1185">Reference proteome</keyword>
<dbReference type="EMBL" id="CP003281">
    <property type="protein sequence ID" value="AFL85707.1"/>
    <property type="molecule type" value="Genomic_DNA"/>
</dbReference>
<reference evidence="3" key="1">
    <citation type="submission" date="2012-06" db="EMBL/GenBank/DDBJ databases">
        <title>The complete genome of Belliella baltica DSM 15883.</title>
        <authorList>
            <person name="Lucas S."/>
            <person name="Copeland A."/>
            <person name="Lapidus A."/>
            <person name="Goodwin L."/>
            <person name="Pitluck S."/>
            <person name="Peters L."/>
            <person name="Mikhailova N."/>
            <person name="Davenport K."/>
            <person name="Kyrpides N."/>
            <person name="Mavromatis K."/>
            <person name="Pagani I."/>
            <person name="Ivanova N."/>
            <person name="Ovchinnikova G."/>
            <person name="Zeytun A."/>
            <person name="Detter J.C."/>
            <person name="Han C."/>
            <person name="Land M."/>
            <person name="Hauser L."/>
            <person name="Markowitz V."/>
            <person name="Cheng J.-F."/>
            <person name="Hugenholtz P."/>
            <person name="Woyke T."/>
            <person name="Wu D."/>
            <person name="Tindall B."/>
            <person name="Pomrenke H."/>
            <person name="Brambilla E."/>
            <person name="Klenk H.-P."/>
            <person name="Eisen J.A."/>
        </authorList>
    </citation>
    <scope>NUCLEOTIDE SEQUENCE [LARGE SCALE GENOMIC DNA]</scope>
    <source>
        <strain evidence="3">DSM 15883 / CIP 108006 / LMG 21964 / BA134</strain>
    </source>
</reference>
<dbReference type="Pfam" id="PF13692">
    <property type="entry name" value="Glyco_trans_1_4"/>
    <property type="match status" value="1"/>
</dbReference>
<evidence type="ECO:0000313" key="3">
    <source>
        <dbReference type="Proteomes" id="UP000006050"/>
    </source>
</evidence>
<dbReference type="CDD" id="cd03794">
    <property type="entry name" value="GT4_WbuB-like"/>
    <property type="match status" value="1"/>
</dbReference>
<dbReference type="eggNOG" id="COG0438">
    <property type="taxonomic scope" value="Bacteria"/>
</dbReference>
<dbReference type="HOGENOM" id="CLU_032377_0_0_10"/>
<dbReference type="KEGG" id="bbd:Belba_3195"/>